<dbReference type="STRING" id="240015.ACP_2421"/>
<dbReference type="EMBL" id="CP001472">
    <property type="protein sequence ID" value="ACO33515.1"/>
    <property type="molecule type" value="Genomic_DNA"/>
</dbReference>
<gene>
    <name evidence="1" type="ordered locus">ACP_2421</name>
</gene>
<proteinExistence type="predicted"/>
<evidence type="ECO:0000313" key="2">
    <source>
        <dbReference type="Proteomes" id="UP000002207"/>
    </source>
</evidence>
<protein>
    <submittedName>
        <fullName evidence="1">Uncharacterized protein</fullName>
    </submittedName>
</protein>
<name>C1F1B6_ACIC5</name>
<sequence length="67" mass="7567">MQQASSRLQYRTWYTWGSLRRASSVSPSATTTPSVEKNVENQLASDEAGISFTPKTEVHRKLNCKYS</sequence>
<accession>C1F1B6</accession>
<dbReference type="HOGENOM" id="CLU_2802574_0_0_0"/>
<dbReference type="AlphaFoldDB" id="C1F1B6"/>
<dbReference type="Proteomes" id="UP000002207">
    <property type="component" value="Chromosome"/>
</dbReference>
<dbReference type="InParanoid" id="C1F1B6"/>
<dbReference type="KEGG" id="aca:ACP_2421"/>
<evidence type="ECO:0000313" key="1">
    <source>
        <dbReference type="EMBL" id="ACO33515.1"/>
    </source>
</evidence>
<organism evidence="1 2">
    <name type="scientific">Acidobacterium capsulatum (strain ATCC 51196 / DSM 11244 / BCRC 80197 / JCM 7670 / NBRC 15755 / NCIMB 13165 / 161)</name>
    <dbReference type="NCBI Taxonomy" id="240015"/>
    <lineage>
        <taxon>Bacteria</taxon>
        <taxon>Pseudomonadati</taxon>
        <taxon>Acidobacteriota</taxon>
        <taxon>Terriglobia</taxon>
        <taxon>Terriglobales</taxon>
        <taxon>Acidobacteriaceae</taxon>
        <taxon>Acidobacterium</taxon>
    </lineage>
</organism>
<reference evidence="1 2" key="1">
    <citation type="journal article" date="2009" name="Appl. Environ. Microbiol.">
        <title>Three genomes from the phylum Acidobacteria provide insight into the lifestyles of these microorganisms in soils.</title>
        <authorList>
            <person name="Ward N.L."/>
            <person name="Challacombe J.F."/>
            <person name="Janssen P.H."/>
            <person name="Henrissat B."/>
            <person name="Coutinho P.M."/>
            <person name="Wu M."/>
            <person name="Xie G."/>
            <person name="Haft D.H."/>
            <person name="Sait M."/>
            <person name="Badger J."/>
            <person name="Barabote R.D."/>
            <person name="Bradley B."/>
            <person name="Brettin T.S."/>
            <person name="Brinkac L.M."/>
            <person name="Bruce D."/>
            <person name="Creasy T."/>
            <person name="Daugherty S.C."/>
            <person name="Davidsen T.M."/>
            <person name="DeBoy R.T."/>
            <person name="Detter J.C."/>
            <person name="Dodson R.J."/>
            <person name="Durkin A.S."/>
            <person name="Ganapathy A."/>
            <person name="Gwinn-Giglio M."/>
            <person name="Han C.S."/>
            <person name="Khouri H."/>
            <person name="Kiss H."/>
            <person name="Kothari S.P."/>
            <person name="Madupu R."/>
            <person name="Nelson K.E."/>
            <person name="Nelson W.C."/>
            <person name="Paulsen I."/>
            <person name="Penn K."/>
            <person name="Ren Q."/>
            <person name="Rosovitz M.J."/>
            <person name="Selengut J.D."/>
            <person name="Shrivastava S."/>
            <person name="Sullivan S.A."/>
            <person name="Tapia R."/>
            <person name="Thompson L.S."/>
            <person name="Watkins K.L."/>
            <person name="Yang Q."/>
            <person name="Yu C."/>
            <person name="Zafar N."/>
            <person name="Zhou L."/>
            <person name="Kuske C.R."/>
        </authorList>
    </citation>
    <scope>NUCLEOTIDE SEQUENCE [LARGE SCALE GENOMIC DNA]</scope>
    <source>
        <strain evidence="2">ATCC 51196 / DSM 11244 / BCRC 80197 / JCM 7670 / NBRC 15755 / NCIMB 13165 / 161</strain>
    </source>
</reference>
<keyword evidence="2" id="KW-1185">Reference proteome</keyword>